<dbReference type="PANTHER" id="PTHR34772:SF1">
    <property type="entry name" value="RNA-BINDING PROTEIN HFQ"/>
    <property type="match status" value="1"/>
</dbReference>
<dbReference type="OrthoDB" id="9799751at2"/>
<dbReference type="InterPro" id="IPR010920">
    <property type="entry name" value="LSM_dom_sf"/>
</dbReference>
<dbReference type="AlphaFoldDB" id="A0A4Q7YU61"/>
<keyword evidence="2 3" id="KW-0346">Stress response</keyword>
<evidence type="ECO:0000256" key="3">
    <source>
        <dbReference type="HAMAP-Rule" id="MF_00436"/>
    </source>
</evidence>
<evidence type="ECO:0000256" key="1">
    <source>
        <dbReference type="ARBA" id="ARBA00022884"/>
    </source>
</evidence>
<dbReference type="EMBL" id="SHKW01000001">
    <property type="protein sequence ID" value="RZU40475.1"/>
    <property type="molecule type" value="Genomic_DNA"/>
</dbReference>
<dbReference type="Proteomes" id="UP000292958">
    <property type="component" value="Unassembled WGS sequence"/>
</dbReference>
<dbReference type="PANTHER" id="PTHR34772">
    <property type="entry name" value="RNA-BINDING PROTEIN HFQ"/>
    <property type="match status" value="1"/>
</dbReference>
<evidence type="ECO:0000256" key="2">
    <source>
        <dbReference type="ARBA" id="ARBA00023016"/>
    </source>
</evidence>
<sequence>MDSKPAQNIQDTFLNTVRKDKSPITIYLVSGVKLTGKIRSFDKYSVLLENNSQEQLIFKHAISTVVSGRMGGVHGEGKVDVRSSASPQAAAVGTAAAPSPVPEVTGASPVR</sequence>
<feature type="domain" description="Sm" evidence="5">
    <location>
        <begin position="11"/>
        <end position="71"/>
    </location>
</feature>
<keyword evidence="1 3" id="KW-0694">RNA-binding</keyword>
<evidence type="ECO:0000313" key="7">
    <source>
        <dbReference type="Proteomes" id="UP000292958"/>
    </source>
</evidence>
<dbReference type="Pfam" id="PF17209">
    <property type="entry name" value="Hfq"/>
    <property type="match status" value="1"/>
</dbReference>
<evidence type="ECO:0000256" key="4">
    <source>
        <dbReference type="SAM" id="MobiDB-lite"/>
    </source>
</evidence>
<dbReference type="RefSeq" id="WP_130418540.1">
    <property type="nucleotide sequence ID" value="NZ_SHKW01000001.1"/>
</dbReference>
<comment type="subunit">
    <text evidence="3">Homohexamer.</text>
</comment>
<feature type="compositionally biased region" description="Low complexity" evidence="4">
    <location>
        <begin position="84"/>
        <end position="98"/>
    </location>
</feature>
<dbReference type="InterPro" id="IPR047575">
    <property type="entry name" value="Sm"/>
</dbReference>
<evidence type="ECO:0000313" key="6">
    <source>
        <dbReference type="EMBL" id="RZU40475.1"/>
    </source>
</evidence>
<comment type="caution">
    <text evidence="6">The sequence shown here is derived from an EMBL/GenBank/DDBJ whole genome shotgun (WGS) entry which is preliminary data.</text>
</comment>
<dbReference type="GO" id="GO:0005829">
    <property type="term" value="C:cytosol"/>
    <property type="evidence" value="ECO:0007669"/>
    <property type="project" value="TreeGrafter"/>
</dbReference>
<comment type="function">
    <text evidence="3">RNA chaperone that binds small regulatory RNA (sRNAs) and mRNAs to facilitate mRNA translational regulation in response to envelope stress, environmental stress and changes in metabolite concentrations. Also binds with high specificity to tRNAs.</text>
</comment>
<dbReference type="GO" id="GO:0006355">
    <property type="term" value="P:regulation of DNA-templated transcription"/>
    <property type="evidence" value="ECO:0007669"/>
    <property type="project" value="InterPro"/>
</dbReference>
<reference evidence="6 7" key="1">
    <citation type="submission" date="2019-02" db="EMBL/GenBank/DDBJ databases">
        <title>Genomic Encyclopedia of Archaeal and Bacterial Type Strains, Phase II (KMG-II): from individual species to whole genera.</title>
        <authorList>
            <person name="Goeker M."/>
        </authorList>
    </citation>
    <scope>NUCLEOTIDE SEQUENCE [LARGE SCALE GENOMIC DNA]</scope>
    <source>
        <strain evidence="6 7">DSM 18101</strain>
    </source>
</reference>
<organism evidence="6 7">
    <name type="scientific">Edaphobacter modestus</name>
    <dbReference type="NCBI Taxonomy" id="388466"/>
    <lineage>
        <taxon>Bacteria</taxon>
        <taxon>Pseudomonadati</taxon>
        <taxon>Acidobacteriota</taxon>
        <taxon>Terriglobia</taxon>
        <taxon>Terriglobales</taxon>
        <taxon>Acidobacteriaceae</taxon>
        <taxon>Edaphobacter</taxon>
    </lineage>
</organism>
<evidence type="ECO:0000259" key="5">
    <source>
        <dbReference type="PROSITE" id="PS52002"/>
    </source>
</evidence>
<dbReference type="InterPro" id="IPR005001">
    <property type="entry name" value="Hfq"/>
</dbReference>
<dbReference type="GO" id="GO:0003723">
    <property type="term" value="F:RNA binding"/>
    <property type="evidence" value="ECO:0007669"/>
    <property type="project" value="UniProtKB-UniRule"/>
</dbReference>
<dbReference type="PROSITE" id="PS52002">
    <property type="entry name" value="SM"/>
    <property type="match status" value="1"/>
</dbReference>
<dbReference type="GO" id="GO:0045974">
    <property type="term" value="P:regulation of translation, ncRNA-mediated"/>
    <property type="evidence" value="ECO:0007669"/>
    <property type="project" value="TreeGrafter"/>
</dbReference>
<dbReference type="NCBIfam" id="NF001602">
    <property type="entry name" value="PRK00395.1"/>
    <property type="match status" value="1"/>
</dbReference>
<proteinExistence type="inferred from homology"/>
<protein>
    <recommendedName>
        <fullName evidence="3">RNA-binding protein Hfq</fullName>
    </recommendedName>
</protein>
<accession>A0A4Q7YU61</accession>
<dbReference type="CDD" id="cd01716">
    <property type="entry name" value="Hfq"/>
    <property type="match status" value="1"/>
</dbReference>
<dbReference type="NCBIfam" id="TIGR02383">
    <property type="entry name" value="Hfq"/>
    <property type="match status" value="1"/>
</dbReference>
<keyword evidence="7" id="KW-1185">Reference proteome</keyword>
<dbReference type="Gene3D" id="2.30.30.100">
    <property type="match status" value="1"/>
</dbReference>
<dbReference type="HAMAP" id="MF_00436">
    <property type="entry name" value="Hfq"/>
    <property type="match status" value="1"/>
</dbReference>
<dbReference type="GO" id="GO:0043487">
    <property type="term" value="P:regulation of RNA stability"/>
    <property type="evidence" value="ECO:0007669"/>
    <property type="project" value="TreeGrafter"/>
</dbReference>
<dbReference type="SUPFAM" id="SSF50182">
    <property type="entry name" value="Sm-like ribonucleoproteins"/>
    <property type="match status" value="1"/>
</dbReference>
<gene>
    <name evidence="3" type="primary">hfq</name>
    <name evidence="6" type="ORF">BDD14_1938</name>
</gene>
<feature type="region of interest" description="Disordered" evidence="4">
    <location>
        <begin position="77"/>
        <end position="111"/>
    </location>
</feature>
<comment type="similarity">
    <text evidence="3">Belongs to the Hfq family.</text>
</comment>
<name>A0A4Q7YU61_9BACT</name>